<evidence type="ECO:0000313" key="8">
    <source>
        <dbReference type="Proteomes" id="UP000008311"/>
    </source>
</evidence>
<dbReference type="InterPro" id="IPR029454">
    <property type="entry name" value="ODR-4-like"/>
</dbReference>
<evidence type="ECO:0000256" key="1">
    <source>
        <dbReference type="ARBA" id="ARBA00004370"/>
    </source>
</evidence>
<dbReference type="OrthoDB" id="21458at2759"/>
<keyword evidence="8" id="KW-1185">Reference proteome</keyword>
<evidence type="ECO:0000256" key="5">
    <source>
        <dbReference type="ARBA" id="ARBA00023136"/>
    </source>
</evidence>
<dbReference type="KEGG" id="rcu:8280324"/>
<name>B9SMX2_RICCO</name>
<evidence type="ECO:0000256" key="2">
    <source>
        <dbReference type="ARBA" id="ARBA00010131"/>
    </source>
</evidence>
<accession>B9SMX2</accession>
<dbReference type="Proteomes" id="UP000008311">
    <property type="component" value="Unassembled WGS sequence"/>
</dbReference>
<keyword evidence="5 6" id="KW-0472">Membrane</keyword>
<dbReference type="STRING" id="3988.B9SMX2"/>
<evidence type="ECO:0000256" key="4">
    <source>
        <dbReference type="ARBA" id="ARBA00022989"/>
    </source>
</evidence>
<dbReference type="Pfam" id="PF14778">
    <property type="entry name" value="ODR4-like"/>
    <property type="match status" value="1"/>
</dbReference>
<evidence type="ECO:0000256" key="6">
    <source>
        <dbReference type="SAM" id="Phobius"/>
    </source>
</evidence>
<keyword evidence="4 6" id="KW-1133">Transmembrane helix</keyword>
<dbReference type="InParanoid" id="B9SMX2"/>
<sequence length="490" mass="53247">MVKAVVGDETQLNLVQNRLSQSGLTSQVGLVIGKLSSALDRGFVYDLVPTPSNDAGEPACSIIDTFKDDKKKGSSKSKSQIADSSTLAIDKDWVSEHARQVSRMLLGGMKVIGIYVWVSDASFKNSTITLSQTVKGVAEAAPISATDWDERLLIHICYSPMRWTCRNCVLASNITASSIRPCDFKMGRVLSSLRTFRCTYNFELSLPICRENASNSSMLSAILHHGISIHAKVLNSARALIDGNLVVNEESSVTEGLHEVELLLPFMKNTLGEACSNKDVIGVLMFSGSVCSFAYSNSKESISQAVADIKDDIIRSLQSRLDIICDQADEDLGPMDNDVQDASQGKTPEKPVSRLVLRLLRDTCSLAFPRRVFIPWSGGTFICDYLQPSERLEVLKDHCVELMSMEVPTDTSTILQPEAEAPSLIAKSFWDVAVPGQPASTSSLEKSKKMNTNGVVGGGKSAKSFNFNILAAVFFLLLSILVGFILVGQS</sequence>
<comment type="subcellular location">
    <subcellularLocation>
        <location evidence="1">Membrane</location>
    </subcellularLocation>
</comment>
<keyword evidence="3 6" id="KW-0812">Transmembrane</keyword>
<reference evidence="8" key="1">
    <citation type="journal article" date="2010" name="Nat. Biotechnol.">
        <title>Draft genome sequence of the oilseed species Ricinus communis.</title>
        <authorList>
            <person name="Chan A.P."/>
            <person name="Crabtree J."/>
            <person name="Zhao Q."/>
            <person name="Lorenzi H."/>
            <person name="Orvis J."/>
            <person name="Puiu D."/>
            <person name="Melake-Berhan A."/>
            <person name="Jones K.M."/>
            <person name="Redman J."/>
            <person name="Chen G."/>
            <person name="Cahoon E.B."/>
            <person name="Gedil M."/>
            <person name="Stanke M."/>
            <person name="Haas B.J."/>
            <person name="Wortman J.R."/>
            <person name="Fraser-Liggett C.M."/>
            <person name="Ravel J."/>
            <person name="Rabinowicz P.D."/>
        </authorList>
    </citation>
    <scope>NUCLEOTIDE SEQUENCE [LARGE SCALE GENOMIC DNA]</scope>
    <source>
        <strain evidence="8">cv. Hale</strain>
    </source>
</reference>
<feature type="transmembrane region" description="Helical" evidence="6">
    <location>
        <begin position="469"/>
        <end position="487"/>
    </location>
</feature>
<dbReference type="GO" id="GO:0016020">
    <property type="term" value="C:membrane"/>
    <property type="evidence" value="ECO:0007669"/>
    <property type="project" value="UniProtKB-SubCell"/>
</dbReference>
<dbReference type="EMBL" id="EQ974039">
    <property type="protein sequence ID" value="EEF35013.1"/>
    <property type="molecule type" value="Genomic_DNA"/>
</dbReference>
<gene>
    <name evidence="7" type="ORF">RCOM_0482300</name>
</gene>
<comment type="similarity">
    <text evidence="2">Belongs to the ODR-4 family.</text>
</comment>
<evidence type="ECO:0000256" key="3">
    <source>
        <dbReference type="ARBA" id="ARBA00022692"/>
    </source>
</evidence>
<dbReference type="FunCoup" id="B9SMX2">
    <property type="interactions" value="2007"/>
</dbReference>
<organism evidence="7 8">
    <name type="scientific">Ricinus communis</name>
    <name type="common">Castor bean</name>
    <dbReference type="NCBI Taxonomy" id="3988"/>
    <lineage>
        <taxon>Eukaryota</taxon>
        <taxon>Viridiplantae</taxon>
        <taxon>Streptophyta</taxon>
        <taxon>Embryophyta</taxon>
        <taxon>Tracheophyta</taxon>
        <taxon>Spermatophyta</taxon>
        <taxon>Magnoliopsida</taxon>
        <taxon>eudicotyledons</taxon>
        <taxon>Gunneridae</taxon>
        <taxon>Pentapetalae</taxon>
        <taxon>rosids</taxon>
        <taxon>fabids</taxon>
        <taxon>Malpighiales</taxon>
        <taxon>Euphorbiaceae</taxon>
        <taxon>Acalyphoideae</taxon>
        <taxon>Acalypheae</taxon>
        <taxon>Ricinus</taxon>
    </lineage>
</organism>
<proteinExistence type="inferred from homology"/>
<dbReference type="PANTHER" id="PTHR33966:SF1">
    <property type="entry name" value="PROTEIN ODR-4 HOMOLOG"/>
    <property type="match status" value="1"/>
</dbReference>
<dbReference type="GO" id="GO:0008104">
    <property type="term" value="P:intracellular protein localization"/>
    <property type="evidence" value="ECO:0000318"/>
    <property type="project" value="GO_Central"/>
</dbReference>
<dbReference type="eggNOG" id="KOG4703">
    <property type="taxonomic scope" value="Eukaryota"/>
</dbReference>
<dbReference type="AlphaFoldDB" id="B9SMX2"/>
<dbReference type="PANTHER" id="PTHR33966">
    <property type="entry name" value="PROTEIN ODR-4 HOMOLOG"/>
    <property type="match status" value="1"/>
</dbReference>
<protein>
    <submittedName>
        <fullName evidence="7">Zinc binding dehydrogenase, putative</fullName>
    </submittedName>
</protein>
<evidence type="ECO:0000313" key="7">
    <source>
        <dbReference type="EMBL" id="EEF35013.1"/>
    </source>
</evidence>